<feature type="transmembrane region" description="Helical" evidence="1">
    <location>
        <begin position="333"/>
        <end position="352"/>
    </location>
</feature>
<dbReference type="InterPro" id="IPR011990">
    <property type="entry name" value="TPR-like_helical_dom_sf"/>
</dbReference>
<evidence type="ECO:0000313" key="3">
    <source>
        <dbReference type="Proteomes" id="UP000321150"/>
    </source>
</evidence>
<dbReference type="SUPFAM" id="SSF48452">
    <property type="entry name" value="TPR-like"/>
    <property type="match status" value="2"/>
</dbReference>
<dbReference type="OrthoDB" id="1017207at2"/>
<dbReference type="EMBL" id="BJYI01000003">
    <property type="protein sequence ID" value="GEN70898.1"/>
    <property type="molecule type" value="Genomic_DNA"/>
</dbReference>
<organism evidence="2 3">
    <name type="scientific">Chryseobacterium lathyri</name>
    <dbReference type="NCBI Taxonomy" id="395933"/>
    <lineage>
        <taxon>Bacteria</taxon>
        <taxon>Pseudomonadati</taxon>
        <taxon>Bacteroidota</taxon>
        <taxon>Flavobacteriia</taxon>
        <taxon>Flavobacteriales</taxon>
        <taxon>Weeksellaceae</taxon>
        <taxon>Chryseobacterium group</taxon>
        <taxon>Chryseobacterium</taxon>
    </lineage>
</organism>
<comment type="caution">
    <text evidence="2">The sequence shown here is derived from an EMBL/GenBank/DDBJ whole genome shotgun (WGS) entry which is preliminary data.</text>
</comment>
<dbReference type="SUPFAM" id="SSF46894">
    <property type="entry name" value="C-terminal effector domain of the bipartite response regulators"/>
    <property type="match status" value="1"/>
</dbReference>
<gene>
    <name evidence="2" type="ORF">CLA01_09700</name>
</gene>
<keyword evidence="1" id="KW-0472">Membrane</keyword>
<evidence type="ECO:0000256" key="1">
    <source>
        <dbReference type="SAM" id="Phobius"/>
    </source>
</evidence>
<dbReference type="InterPro" id="IPR019734">
    <property type="entry name" value="TPR_rpt"/>
</dbReference>
<dbReference type="SMART" id="SM00028">
    <property type="entry name" value="TPR"/>
    <property type="match status" value="2"/>
</dbReference>
<sequence length="477" mass="55973">MMKYLIVFFPWLLFAQQKITIIAIDNRLEKSNALLFEGQTDNMIKLNLSILEDSKQINYPKGKIYACYNLALAFSMQYRYNKSNHYLKLMESEFKNLDDEDEEISMNLLYSMNYKGIKMYDEALEKLRKNLVLAKNIKTDSTRYSSNVMTLVEMAKNHVEKKSYDSATYYCKRVIEEVTKPRKMDQGLNTSLKITLLILAETKLKENKIDSAEFYVKSAQSVPIVLGNNEFRTFKLLGEINREKKQYDLAIVDYKKAIELAAKVKNIKKLLELYGLISEAYKKIGQTDNEKKYMLKYNTLSDSLKTIENENLKDTVGLLVEEKQKPLEDKNNLLLYIIFIGITGSIIIIFLVNNRIRKKDKILNIKEQETKVLTQKLNIAFDQVIQLAKKNDPEFMTRFQEVYPNFFPRLLQIEPQLQNSELKFCALLFLNFSSKDIAAYTFVQPRSIQIRKNRLRKRLNISSEEDLYIWMKNINNN</sequence>
<dbReference type="RefSeq" id="WP_111953045.1">
    <property type="nucleotide sequence ID" value="NZ_BJYI01000003.1"/>
</dbReference>
<evidence type="ECO:0008006" key="4">
    <source>
        <dbReference type="Google" id="ProtNLM"/>
    </source>
</evidence>
<dbReference type="Proteomes" id="UP000321150">
    <property type="component" value="Unassembled WGS sequence"/>
</dbReference>
<reference evidence="2 3" key="1">
    <citation type="submission" date="2019-07" db="EMBL/GenBank/DDBJ databases">
        <title>Whole genome shotgun sequence of Chryseobacterium lathyri NBRC 105250.</title>
        <authorList>
            <person name="Hosoyama A."/>
            <person name="Uohara A."/>
            <person name="Ohji S."/>
            <person name="Ichikawa N."/>
        </authorList>
    </citation>
    <scope>NUCLEOTIDE SEQUENCE [LARGE SCALE GENOMIC DNA]</scope>
    <source>
        <strain evidence="2 3">NBRC 105250</strain>
    </source>
</reference>
<keyword evidence="1" id="KW-0812">Transmembrane</keyword>
<keyword evidence="1" id="KW-1133">Transmembrane helix</keyword>
<dbReference type="InterPro" id="IPR016032">
    <property type="entry name" value="Sig_transdc_resp-reg_C-effctor"/>
</dbReference>
<proteinExistence type="predicted"/>
<protein>
    <recommendedName>
        <fullName evidence="4">HTH luxR-type domain-containing protein</fullName>
    </recommendedName>
</protein>
<dbReference type="GO" id="GO:0006355">
    <property type="term" value="P:regulation of DNA-templated transcription"/>
    <property type="evidence" value="ECO:0007669"/>
    <property type="project" value="InterPro"/>
</dbReference>
<dbReference type="Gene3D" id="1.25.40.10">
    <property type="entry name" value="Tetratricopeptide repeat domain"/>
    <property type="match status" value="2"/>
</dbReference>
<dbReference type="AlphaFoldDB" id="A0A511Y6S1"/>
<evidence type="ECO:0000313" key="2">
    <source>
        <dbReference type="EMBL" id="GEN70898.1"/>
    </source>
</evidence>
<name>A0A511Y6S1_9FLAO</name>
<dbReference type="GO" id="GO:0003677">
    <property type="term" value="F:DNA binding"/>
    <property type="evidence" value="ECO:0007669"/>
    <property type="project" value="InterPro"/>
</dbReference>
<accession>A0A511Y6S1</accession>